<comment type="similarity">
    <text evidence="2">Belongs to the aminoglycoside phosphotransferase family.</text>
</comment>
<dbReference type="GO" id="GO:0019202">
    <property type="term" value="F:amino acid kinase activity"/>
    <property type="evidence" value="ECO:0007669"/>
    <property type="project" value="TreeGrafter"/>
</dbReference>
<keyword evidence="3" id="KW-0963">Cytoplasm</keyword>
<dbReference type="Gene3D" id="3.90.1200.10">
    <property type="match status" value="1"/>
</dbReference>
<gene>
    <name evidence="6" type="ORF">FSP39_003161</name>
</gene>
<dbReference type="EMBL" id="VSWD01000007">
    <property type="protein sequence ID" value="KAK3096774.1"/>
    <property type="molecule type" value="Genomic_DNA"/>
</dbReference>
<evidence type="ECO:0000256" key="3">
    <source>
        <dbReference type="ARBA" id="ARBA00022490"/>
    </source>
</evidence>
<dbReference type="SUPFAM" id="SSF56112">
    <property type="entry name" value="Protein kinase-like (PK-like)"/>
    <property type="match status" value="1"/>
</dbReference>
<evidence type="ECO:0000313" key="7">
    <source>
        <dbReference type="Proteomes" id="UP001186944"/>
    </source>
</evidence>
<evidence type="ECO:0000256" key="2">
    <source>
        <dbReference type="ARBA" id="ARBA00006219"/>
    </source>
</evidence>
<dbReference type="InterPro" id="IPR011009">
    <property type="entry name" value="Kinase-like_dom_sf"/>
</dbReference>
<reference evidence="6" key="1">
    <citation type="submission" date="2019-08" db="EMBL/GenBank/DDBJ databases">
        <title>The improved chromosome-level genome for the pearl oyster Pinctada fucata martensii using PacBio sequencing and Hi-C.</title>
        <authorList>
            <person name="Zheng Z."/>
        </authorList>
    </citation>
    <scope>NUCLEOTIDE SEQUENCE</scope>
    <source>
        <strain evidence="6">ZZ-2019</strain>
        <tissue evidence="6">Adductor muscle</tissue>
    </source>
</reference>
<dbReference type="AlphaFoldDB" id="A0AA88Y8S8"/>
<sequence length="178" mass="20484">MNIIVNFADENGQLQDLACSTKETKSESDVKKKYGVIDFADMAYSCYIFEIGRVLMSFMKDLPGLDPRYLVGYFLSGYLRHRKLSKEELDLLPDCINGVLCQCIVIGDRDFRKHPKDANLRTKIEFAWSQLYKVKSVSLQDFHDIWGSILQQDGIHEQSLVHDDIQSDIRTQNTDVIV</sequence>
<organism evidence="6 7">
    <name type="scientific">Pinctada imbricata</name>
    <name type="common">Atlantic pearl-oyster</name>
    <name type="synonym">Pinctada martensii</name>
    <dbReference type="NCBI Taxonomy" id="66713"/>
    <lineage>
        <taxon>Eukaryota</taxon>
        <taxon>Metazoa</taxon>
        <taxon>Spiralia</taxon>
        <taxon>Lophotrochozoa</taxon>
        <taxon>Mollusca</taxon>
        <taxon>Bivalvia</taxon>
        <taxon>Autobranchia</taxon>
        <taxon>Pteriomorphia</taxon>
        <taxon>Pterioida</taxon>
        <taxon>Pterioidea</taxon>
        <taxon>Pteriidae</taxon>
        <taxon>Pinctada</taxon>
    </lineage>
</organism>
<evidence type="ECO:0000313" key="6">
    <source>
        <dbReference type="EMBL" id="KAK3096774.1"/>
    </source>
</evidence>
<keyword evidence="4" id="KW-0808">Transferase</keyword>
<keyword evidence="5" id="KW-0418">Kinase</keyword>
<dbReference type="InterPro" id="IPR050249">
    <property type="entry name" value="Pseudomonas-type_ThrB"/>
</dbReference>
<evidence type="ECO:0000256" key="5">
    <source>
        <dbReference type="ARBA" id="ARBA00022777"/>
    </source>
</evidence>
<evidence type="ECO:0000256" key="1">
    <source>
        <dbReference type="ARBA" id="ARBA00004496"/>
    </source>
</evidence>
<dbReference type="PANTHER" id="PTHR21064:SF1">
    <property type="entry name" value="HYDROXYLYSINE KINASE"/>
    <property type="match status" value="1"/>
</dbReference>
<dbReference type="GO" id="GO:0005737">
    <property type="term" value="C:cytoplasm"/>
    <property type="evidence" value="ECO:0007669"/>
    <property type="project" value="UniProtKB-SubCell"/>
</dbReference>
<accession>A0AA88Y8S8</accession>
<dbReference type="PANTHER" id="PTHR21064">
    <property type="entry name" value="AMINOGLYCOSIDE PHOSPHOTRANSFERASE DOMAIN-CONTAINING PROTEIN-RELATED"/>
    <property type="match status" value="1"/>
</dbReference>
<comment type="caution">
    <text evidence="6">The sequence shown here is derived from an EMBL/GenBank/DDBJ whole genome shotgun (WGS) entry which is preliminary data.</text>
</comment>
<keyword evidence="7" id="KW-1185">Reference proteome</keyword>
<proteinExistence type="inferred from homology"/>
<evidence type="ECO:0000256" key="4">
    <source>
        <dbReference type="ARBA" id="ARBA00022679"/>
    </source>
</evidence>
<protein>
    <submittedName>
        <fullName evidence="6">Uncharacterized protein</fullName>
    </submittedName>
</protein>
<name>A0AA88Y8S8_PINIB</name>
<dbReference type="Proteomes" id="UP001186944">
    <property type="component" value="Unassembled WGS sequence"/>
</dbReference>
<comment type="subcellular location">
    <subcellularLocation>
        <location evidence="1">Cytoplasm</location>
    </subcellularLocation>
</comment>